<evidence type="ECO:0000313" key="3">
    <source>
        <dbReference type="Proteomes" id="UP000198832"/>
    </source>
</evidence>
<dbReference type="STRING" id="574651.SAMN04487968_10172"/>
<gene>
    <name evidence="2" type="ORF">SAMN04487968_10172</name>
</gene>
<feature type="domain" description="Helix-hairpin-helix DNA-binding motif class 1" evidence="1">
    <location>
        <begin position="300"/>
        <end position="319"/>
    </location>
</feature>
<protein>
    <submittedName>
        <fullName evidence="2">Competence protein ComEA</fullName>
    </submittedName>
</protein>
<dbReference type="Gene3D" id="1.10.150.320">
    <property type="entry name" value="Photosystem II 12 kDa extrinsic protein"/>
    <property type="match status" value="1"/>
</dbReference>
<dbReference type="Gene3D" id="3.10.560.10">
    <property type="entry name" value="Outer membrane lipoprotein wza domain like"/>
    <property type="match status" value="1"/>
</dbReference>
<organism evidence="2 3">
    <name type="scientific">Nocardioides terrae</name>
    <dbReference type="NCBI Taxonomy" id="574651"/>
    <lineage>
        <taxon>Bacteria</taxon>
        <taxon>Bacillati</taxon>
        <taxon>Actinomycetota</taxon>
        <taxon>Actinomycetes</taxon>
        <taxon>Propionibacteriales</taxon>
        <taxon>Nocardioidaceae</taxon>
        <taxon>Nocardioides</taxon>
    </lineage>
</organism>
<dbReference type="AlphaFoldDB" id="A0A1I1D7P3"/>
<dbReference type="InterPro" id="IPR004509">
    <property type="entry name" value="Competence_ComEA_HhH"/>
</dbReference>
<dbReference type="GO" id="GO:0015627">
    <property type="term" value="C:type II protein secretion system complex"/>
    <property type="evidence" value="ECO:0007669"/>
    <property type="project" value="TreeGrafter"/>
</dbReference>
<evidence type="ECO:0000259" key="1">
    <source>
        <dbReference type="SMART" id="SM00278"/>
    </source>
</evidence>
<dbReference type="SMART" id="SM00278">
    <property type="entry name" value="HhH1"/>
    <property type="match status" value="2"/>
</dbReference>
<dbReference type="GO" id="GO:0015628">
    <property type="term" value="P:protein secretion by the type II secretion system"/>
    <property type="evidence" value="ECO:0007669"/>
    <property type="project" value="TreeGrafter"/>
</dbReference>
<dbReference type="GO" id="GO:0006281">
    <property type="term" value="P:DNA repair"/>
    <property type="evidence" value="ECO:0007669"/>
    <property type="project" value="InterPro"/>
</dbReference>
<proteinExistence type="predicted"/>
<dbReference type="SUPFAM" id="SSF47781">
    <property type="entry name" value="RuvA domain 2-like"/>
    <property type="match status" value="1"/>
</dbReference>
<sequence>MSARVPSVVDMRTRPDHREAVARRLELLRAELDPDAVAPPRPPADPWADSDWEAVPVLELLPPVTDDPDPPLVPVPGRHASRRRAAALAGCRERVAALVPETLHGRVGLSAWHLTVLALLVAAGLAVTCWSVMRGDPKVAPVPAGAAAPLVAVTAGSPGTSPSAVTASGPAAATTASTVTVDVTGKVRRPGVLDLPAGSRVVDAIAAAGGARPGADLSGLNRARVLVDGEQVVVGGPAPAGAAGSSAAGSAGAAVTAPEALVNLNTATVDELETLPEVGPVTAQAILDYRTEHGGFGAVDELLDIEGIGEKTLEKIAPRVTV</sequence>
<accession>A0A1I1D7P3</accession>
<name>A0A1I1D7P3_9ACTN</name>
<dbReference type="InterPro" id="IPR019554">
    <property type="entry name" value="Soluble_ligand-bd"/>
</dbReference>
<dbReference type="Proteomes" id="UP000198832">
    <property type="component" value="Unassembled WGS sequence"/>
</dbReference>
<dbReference type="NCBIfam" id="TIGR00426">
    <property type="entry name" value="competence protein ComEA helix-hairpin-helix repeat region"/>
    <property type="match status" value="1"/>
</dbReference>
<dbReference type="PANTHER" id="PTHR21180">
    <property type="entry name" value="ENDONUCLEASE/EXONUCLEASE/PHOSPHATASE FAMILY DOMAIN-CONTAINING PROTEIN 1"/>
    <property type="match status" value="1"/>
</dbReference>
<keyword evidence="3" id="KW-1185">Reference proteome</keyword>
<dbReference type="PANTHER" id="PTHR21180:SF32">
    <property type="entry name" value="ENDONUCLEASE_EXONUCLEASE_PHOSPHATASE FAMILY DOMAIN-CONTAINING PROTEIN 1"/>
    <property type="match status" value="1"/>
</dbReference>
<feature type="domain" description="Helix-hairpin-helix DNA-binding motif class 1" evidence="1">
    <location>
        <begin position="270"/>
        <end position="289"/>
    </location>
</feature>
<dbReference type="InterPro" id="IPR010994">
    <property type="entry name" value="RuvA_2-like"/>
</dbReference>
<dbReference type="EMBL" id="FOLB01000001">
    <property type="protein sequence ID" value="SFB70971.1"/>
    <property type="molecule type" value="Genomic_DNA"/>
</dbReference>
<reference evidence="2 3" key="1">
    <citation type="submission" date="2016-10" db="EMBL/GenBank/DDBJ databases">
        <authorList>
            <person name="de Groot N.N."/>
        </authorList>
    </citation>
    <scope>NUCLEOTIDE SEQUENCE [LARGE SCALE GENOMIC DNA]</scope>
    <source>
        <strain evidence="2 3">CGMCC 1.7056</strain>
    </source>
</reference>
<dbReference type="GO" id="GO:0003677">
    <property type="term" value="F:DNA binding"/>
    <property type="evidence" value="ECO:0007669"/>
    <property type="project" value="InterPro"/>
</dbReference>
<evidence type="ECO:0000313" key="2">
    <source>
        <dbReference type="EMBL" id="SFB70971.1"/>
    </source>
</evidence>
<dbReference type="Pfam" id="PF10531">
    <property type="entry name" value="SLBB"/>
    <property type="match status" value="1"/>
</dbReference>
<dbReference type="Pfam" id="PF12836">
    <property type="entry name" value="HHH_3"/>
    <property type="match status" value="1"/>
</dbReference>
<dbReference type="InterPro" id="IPR051675">
    <property type="entry name" value="Endo/Exo/Phosphatase_dom_1"/>
</dbReference>
<dbReference type="InterPro" id="IPR003583">
    <property type="entry name" value="Hlx-hairpin-Hlx_DNA-bd_motif"/>
</dbReference>